<dbReference type="AlphaFoldDB" id="C1FEK0"/>
<evidence type="ECO:0000313" key="4">
    <source>
        <dbReference type="Proteomes" id="UP000002009"/>
    </source>
</evidence>
<keyword evidence="4" id="KW-1185">Reference proteome</keyword>
<keyword evidence="1" id="KW-1133">Transmembrane helix</keyword>
<accession>C1FEK0</accession>
<dbReference type="RefSeq" id="XP_002507324.1">
    <property type="nucleotide sequence ID" value="XM_002507278.1"/>
</dbReference>
<keyword evidence="1" id="KW-0812">Transmembrane</keyword>
<dbReference type="InParanoid" id="C1FEK0"/>
<protein>
    <submittedName>
        <fullName evidence="3">Uncharacterized protein</fullName>
    </submittedName>
</protein>
<dbReference type="Proteomes" id="UP000002009">
    <property type="component" value="Chromosome 1"/>
</dbReference>
<organism evidence="3 4">
    <name type="scientific">Micromonas commoda (strain RCC299 / NOUM17 / CCMP2709)</name>
    <name type="common">Picoplanktonic green alga</name>
    <dbReference type="NCBI Taxonomy" id="296587"/>
    <lineage>
        <taxon>Eukaryota</taxon>
        <taxon>Viridiplantae</taxon>
        <taxon>Chlorophyta</taxon>
        <taxon>Mamiellophyceae</taxon>
        <taxon>Mamiellales</taxon>
        <taxon>Mamiellaceae</taxon>
        <taxon>Micromonas</taxon>
    </lineage>
</organism>
<evidence type="ECO:0000313" key="3">
    <source>
        <dbReference type="EMBL" id="ACO68582.1"/>
    </source>
</evidence>
<evidence type="ECO:0000256" key="2">
    <source>
        <dbReference type="SAM" id="SignalP"/>
    </source>
</evidence>
<feature type="chain" id="PRO_5002909258" evidence="2">
    <location>
        <begin position="22"/>
        <end position="312"/>
    </location>
</feature>
<dbReference type="GeneID" id="8250634"/>
<proteinExistence type="predicted"/>
<evidence type="ECO:0000256" key="1">
    <source>
        <dbReference type="SAM" id="Phobius"/>
    </source>
</evidence>
<dbReference type="KEGG" id="mis:MICPUN_51831"/>
<gene>
    <name evidence="3" type="ORF">MICPUN_51831</name>
</gene>
<reference evidence="3 4" key="1">
    <citation type="journal article" date="2009" name="Science">
        <title>Green evolution and dynamic adaptations revealed by genomes of the marine picoeukaryotes Micromonas.</title>
        <authorList>
            <person name="Worden A.Z."/>
            <person name="Lee J.H."/>
            <person name="Mock T."/>
            <person name="Rouze P."/>
            <person name="Simmons M.P."/>
            <person name="Aerts A.L."/>
            <person name="Allen A.E."/>
            <person name="Cuvelier M.L."/>
            <person name="Derelle E."/>
            <person name="Everett M.V."/>
            <person name="Foulon E."/>
            <person name="Grimwood J."/>
            <person name="Gundlach H."/>
            <person name="Henrissat B."/>
            <person name="Napoli C."/>
            <person name="McDonald S.M."/>
            <person name="Parker M.S."/>
            <person name="Rombauts S."/>
            <person name="Salamov A."/>
            <person name="Von Dassow P."/>
            <person name="Badger J.H."/>
            <person name="Coutinho P.M."/>
            <person name="Demir E."/>
            <person name="Dubchak I."/>
            <person name="Gentemann C."/>
            <person name="Eikrem W."/>
            <person name="Gready J.E."/>
            <person name="John U."/>
            <person name="Lanier W."/>
            <person name="Lindquist E.A."/>
            <person name="Lucas S."/>
            <person name="Mayer K.F."/>
            <person name="Moreau H."/>
            <person name="Not F."/>
            <person name="Otillar R."/>
            <person name="Panaud O."/>
            <person name="Pangilinan J."/>
            <person name="Paulsen I."/>
            <person name="Piegu B."/>
            <person name="Poliakov A."/>
            <person name="Robbens S."/>
            <person name="Schmutz J."/>
            <person name="Toulza E."/>
            <person name="Wyss T."/>
            <person name="Zelensky A."/>
            <person name="Zhou K."/>
            <person name="Armbrust E.V."/>
            <person name="Bhattacharya D."/>
            <person name="Goodenough U.W."/>
            <person name="Van de Peer Y."/>
            <person name="Grigoriev I.V."/>
        </authorList>
    </citation>
    <scope>NUCLEOTIDE SEQUENCE [LARGE SCALE GENOMIC DNA]</scope>
    <source>
        <strain evidence="4">RCC299 / NOUM17</strain>
    </source>
</reference>
<feature type="signal peptide" evidence="2">
    <location>
        <begin position="1"/>
        <end position="21"/>
    </location>
</feature>
<keyword evidence="2" id="KW-0732">Signal</keyword>
<keyword evidence="1" id="KW-0472">Membrane</keyword>
<dbReference type="EMBL" id="CP001574">
    <property type="protein sequence ID" value="ACO68582.1"/>
    <property type="molecule type" value="Genomic_DNA"/>
</dbReference>
<name>C1FEK0_MICCC</name>
<feature type="transmembrane region" description="Helical" evidence="1">
    <location>
        <begin position="275"/>
        <end position="296"/>
    </location>
</feature>
<sequence length="312" mass="33786">MSSIGTPACIMMLAAVELVFASVYAAQADFFLFADLTHSLDGGDILPYERTRADAVTTPVGDFSARYALNANSVSALVDAMQACAPKILAMYIASSDARAVRLTRTTGWLGAVSFVEEFWSARPTYVSLDGGDGELVTRALQTHINLHLIMGDCDDGIDEGFKLDCSLKQHHAPWSTVENIFAEKERVPVPDLIVLCSSSDALPGDLSAYLMRARTQRSASARYVAAYVSASESPFSVRRVLLGFNQVGLDPSSAAMAGVGAYHCNMMCDTQVNMFVSLLLSWTLSLTILLGYGFLHSLDTPVHCFRNQVRS</sequence>